<evidence type="ECO:0000256" key="6">
    <source>
        <dbReference type="ARBA" id="ARBA00023125"/>
    </source>
</evidence>
<keyword evidence="2" id="KW-0963">Cytoplasm</keyword>
<dbReference type="CDD" id="cd00383">
    <property type="entry name" value="trans_reg_C"/>
    <property type="match status" value="1"/>
</dbReference>
<dbReference type="PROSITE" id="PS51755">
    <property type="entry name" value="OMPR_PHOB"/>
    <property type="match status" value="1"/>
</dbReference>
<evidence type="ECO:0000256" key="3">
    <source>
        <dbReference type="ARBA" id="ARBA00022553"/>
    </source>
</evidence>
<dbReference type="InterPro" id="IPR036388">
    <property type="entry name" value="WH-like_DNA-bd_sf"/>
</dbReference>
<proteinExistence type="predicted"/>
<dbReference type="EMBL" id="PRLP01000106">
    <property type="protein sequence ID" value="PPC75273.1"/>
    <property type="molecule type" value="Genomic_DNA"/>
</dbReference>
<keyword evidence="5" id="KW-0805">Transcription regulation</keyword>
<evidence type="ECO:0000259" key="10">
    <source>
        <dbReference type="PROSITE" id="PS50110"/>
    </source>
</evidence>
<dbReference type="InterPro" id="IPR039420">
    <property type="entry name" value="WalR-like"/>
</dbReference>
<evidence type="ECO:0000256" key="8">
    <source>
        <dbReference type="PROSITE-ProRule" id="PRU00169"/>
    </source>
</evidence>
<keyword evidence="7" id="KW-0804">Transcription</keyword>
<keyword evidence="3 8" id="KW-0597">Phosphoprotein</keyword>
<name>A0A2S5KKV3_9PROT</name>
<accession>A0A2S5KKV3</accession>
<dbReference type="OrthoDB" id="5295288at2"/>
<feature type="DNA-binding region" description="OmpR/PhoB-type" evidence="9">
    <location>
        <begin position="129"/>
        <end position="229"/>
    </location>
</feature>
<evidence type="ECO:0000313" key="12">
    <source>
        <dbReference type="EMBL" id="PPC75273.1"/>
    </source>
</evidence>
<dbReference type="GO" id="GO:0032993">
    <property type="term" value="C:protein-DNA complex"/>
    <property type="evidence" value="ECO:0007669"/>
    <property type="project" value="TreeGrafter"/>
</dbReference>
<dbReference type="PANTHER" id="PTHR48111">
    <property type="entry name" value="REGULATOR OF RPOS"/>
    <property type="match status" value="1"/>
</dbReference>
<dbReference type="GO" id="GO:0006355">
    <property type="term" value="P:regulation of DNA-templated transcription"/>
    <property type="evidence" value="ECO:0007669"/>
    <property type="project" value="InterPro"/>
</dbReference>
<dbReference type="SUPFAM" id="SSF52172">
    <property type="entry name" value="CheY-like"/>
    <property type="match status" value="1"/>
</dbReference>
<dbReference type="PANTHER" id="PTHR48111:SF4">
    <property type="entry name" value="DNA-BINDING DUAL TRANSCRIPTIONAL REGULATOR OMPR"/>
    <property type="match status" value="1"/>
</dbReference>
<keyword evidence="6 9" id="KW-0238">DNA-binding</keyword>
<dbReference type="InterPro" id="IPR011006">
    <property type="entry name" value="CheY-like_superfamily"/>
</dbReference>
<dbReference type="GO" id="GO:0005829">
    <property type="term" value="C:cytosol"/>
    <property type="evidence" value="ECO:0007669"/>
    <property type="project" value="TreeGrafter"/>
</dbReference>
<dbReference type="InterPro" id="IPR001867">
    <property type="entry name" value="OmpR/PhoB-type_DNA-bd"/>
</dbReference>
<evidence type="ECO:0000313" key="13">
    <source>
        <dbReference type="Proteomes" id="UP000238196"/>
    </source>
</evidence>
<dbReference type="AlphaFoldDB" id="A0A2S5KKV3"/>
<protein>
    <submittedName>
        <fullName evidence="12">DNA-binding response regulator</fullName>
    </submittedName>
</protein>
<comment type="subcellular location">
    <subcellularLocation>
        <location evidence="1">Cytoplasm</location>
    </subcellularLocation>
</comment>
<evidence type="ECO:0000256" key="1">
    <source>
        <dbReference type="ARBA" id="ARBA00004496"/>
    </source>
</evidence>
<gene>
    <name evidence="12" type="ORF">C4K68_21805</name>
</gene>
<dbReference type="Pfam" id="PF00486">
    <property type="entry name" value="Trans_reg_C"/>
    <property type="match status" value="1"/>
</dbReference>
<feature type="domain" description="OmpR/PhoB-type" evidence="11">
    <location>
        <begin position="129"/>
        <end position="229"/>
    </location>
</feature>
<dbReference type="Gene3D" id="3.40.50.2300">
    <property type="match status" value="1"/>
</dbReference>
<dbReference type="Gene3D" id="6.10.250.690">
    <property type="match status" value="1"/>
</dbReference>
<feature type="domain" description="Response regulatory" evidence="10">
    <location>
        <begin position="6"/>
        <end position="119"/>
    </location>
</feature>
<evidence type="ECO:0000259" key="11">
    <source>
        <dbReference type="PROSITE" id="PS51755"/>
    </source>
</evidence>
<dbReference type="SUPFAM" id="SSF46894">
    <property type="entry name" value="C-terminal effector domain of the bipartite response regulators"/>
    <property type="match status" value="1"/>
</dbReference>
<evidence type="ECO:0000256" key="2">
    <source>
        <dbReference type="ARBA" id="ARBA00022490"/>
    </source>
</evidence>
<dbReference type="SMART" id="SM00862">
    <property type="entry name" value="Trans_reg_C"/>
    <property type="match status" value="1"/>
</dbReference>
<evidence type="ECO:0000256" key="7">
    <source>
        <dbReference type="ARBA" id="ARBA00023163"/>
    </source>
</evidence>
<dbReference type="Pfam" id="PF00072">
    <property type="entry name" value="Response_reg"/>
    <property type="match status" value="1"/>
</dbReference>
<dbReference type="PROSITE" id="PS50110">
    <property type="entry name" value="RESPONSE_REGULATORY"/>
    <property type="match status" value="1"/>
</dbReference>
<reference evidence="12 13" key="1">
    <citation type="submission" date="2018-02" db="EMBL/GenBank/DDBJ databases">
        <title>novel marine gammaproteobacteria from coastal saline agro ecosystem.</title>
        <authorList>
            <person name="Krishnan R."/>
            <person name="Ramesh Kumar N."/>
        </authorList>
    </citation>
    <scope>NUCLEOTIDE SEQUENCE [LARGE SCALE GENOMIC DNA]</scope>
    <source>
        <strain evidence="12 13">228</strain>
    </source>
</reference>
<dbReference type="FunFam" id="1.10.10.10:FF:000099">
    <property type="entry name" value="Two-component system response regulator TorR"/>
    <property type="match status" value="1"/>
</dbReference>
<dbReference type="FunFam" id="3.40.50.2300:FF:000001">
    <property type="entry name" value="DNA-binding response regulator PhoB"/>
    <property type="match status" value="1"/>
</dbReference>
<evidence type="ECO:0000256" key="5">
    <source>
        <dbReference type="ARBA" id="ARBA00023015"/>
    </source>
</evidence>
<dbReference type="Proteomes" id="UP000238196">
    <property type="component" value="Unassembled WGS sequence"/>
</dbReference>
<evidence type="ECO:0000256" key="4">
    <source>
        <dbReference type="ARBA" id="ARBA00023012"/>
    </source>
</evidence>
<sequence>MTTQKRILIVDDDEDIRQLISDYLSRHGFECHTAADGSYLDDSFARQAPDLVILDLMLPGEDGFSLCKRLRQQSQVPIIMLTASADDTDRILGLELGADDYLAKPFNPRELLARIKAILRRTQSFGGQARFQRFGPWRLDRTTRELIGQAGERESLSGADFSLLSVFLNHPQQVLSRDDLFDLSRGRDAPPLDRSIDVHICRLRARLGEDAKTPQLIKTVRGSGYILAVPVENVG</sequence>
<dbReference type="SMART" id="SM00448">
    <property type="entry name" value="REC"/>
    <property type="match status" value="1"/>
</dbReference>
<dbReference type="Gene3D" id="1.10.10.10">
    <property type="entry name" value="Winged helix-like DNA-binding domain superfamily/Winged helix DNA-binding domain"/>
    <property type="match status" value="1"/>
</dbReference>
<organism evidence="12 13">
    <name type="scientific">Proteobacteria bacterium 228</name>
    <dbReference type="NCBI Taxonomy" id="2083153"/>
    <lineage>
        <taxon>Bacteria</taxon>
        <taxon>Pseudomonadati</taxon>
        <taxon>Pseudomonadota</taxon>
    </lineage>
</organism>
<evidence type="ECO:0000256" key="9">
    <source>
        <dbReference type="PROSITE-ProRule" id="PRU01091"/>
    </source>
</evidence>
<dbReference type="InterPro" id="IPR001789">
    <property type="entry name" value="Sig_transdc_resp-reg_receiver"/>
</dbReference>
<dbReference type="InterPro" id="IPR016032">
    <property type="entry name" value="Sig_transdc_resp-reg_C-effctor"/>
</dbReference>
<dbReference type="GO" id="GO:0000976">
    <property type="term" value="F:transcription cis-regulatory region binding"/>
    <property type="evidence" value="ECO:0007669"/>
    <property type="project" value="TreeGrafter"/>
</dbReference>
<keyword evidence="4" id="KW-0902">Two-component regulatory system</keyword>
<feature type="modified residue" description="4-aspartylphosphate" evidence="8">
    <location>
        <position position="55"/>
    </location>
</feature>
<dbReference type="GO" id="GO:0000156">
    <property type="term" value="F:phosphorelay response regulator activity"/>
    <property type="evidence" value="ECO:0007669"/>
    <property type="project" value="TreeGrafter"/>
</dbReference>
<comment type="caution">
    <text evidence="12">The sequence shown here is derived from an EMBL/GenBank/DDBJ whole genome shotgun (WGS) entry which is preliminary data.</text>
</comment>